<dbReference type="Proteomes" id="UP000093366">
    <property type="component" value="Unassembled WGS sequence"/>
</dbReference>
<dbReference type="GO" id="GO:0016788">
    <property type="term" value="F:hydrolase activity, acting on ester bonds"/>
    <property type="evidence" value="ECO:0007669"/>
    <property type="project" value="InterPro"/>
</dbReference>
<dbReference type="Gene3D" id="3.40.630.10">
    <property type="entry name" value="Zn peptidases"/>
    <property type="match status" value="1"/>
</dbReference>
<evidence type="ECO:0000313" key="8">
    <source>
        <dbReference type="Proteomes" id="UP000093366"/>
    </source>
</evidence>
<dbReference type="CDD" id="cd06231">
    <property type="entry name" value="M14_REP34-like"/>
    <property type="match status" value="1"/>
</dbReference>
<dbReference type="InterPro" id="IPR055438">
    <property type="entry name" value="AstE_AspA_cat"/>
</dbReference>
<evidence type="ECO:0000256" key="4">
    <source>
        <dbReference type="ARBA" id="ARBA00022833"/>
    </source>
</evidence>
<evidence type="ECO:0000256" key="3">
    <source>
        <dbReference type="ARBA" id="ARBA00022801"/>
    </source>
</evidence>
<dbReference type="InterPro" id="IPR000834">
    <property type="entry name" value="Peptidase_M14"/>
</dbReference>
<keyword evidence="3" id="KW-0378">Hydrolase</keyword>
<organism evidence="7 8">
    <name type="scientific">Pseudoalteromonas luteoviolacea</name>
    <dbReference type="NCBI Taxonomy" id="43657"/>
    <lineage>
        <taxon>Bacteria</taxon>
        <taxon>Pseudomonadati</taxon>
        <taxon>Pseudomonadota</taxon>
        <taxon>Gammaproteobacteria</taxon>
        <taxon>Alteromonadales</taxon>
        <taxon>Pseudoalteromonadaceae</taxon>
        <taxon>Pseudoalteromonas</taxon>
    </lineage>
</organism>
<dbReference type="EMBL" id="MAUJ01000001">
    <property type="protein sequence ID" value="OCQ22472.1"/>
    <property type="molecule type" value="Genomic_DNA"/>
</dbReference>
<evidence type="ECO:0000259" key="6">
    <source>
        <dbReference type="PROSITE" id="PS52035"/>
    </source>
</evidence>
<evidence type="ECO:0000256" key="1">
    <source>
        <dbReference type="ARBA" id="ARBA00001947"/>
    </source>
</evidence>
<dbReference type="RefSeq" id="WP_065788483.1">
    <property type="nucleotide sequence ID" value="NZ_JAGJED010000003.1"/>
</dbReference>
<protein>
    <submittedName>
        <fullName evidence="7">Peptidase</fullName>
    </submittedName>
</protein>
<keyword evidence="4" id="KW-0862">Zinc</keyword>
<proteinExistence type="inferred from homology"/>
<evidence type="ECO:0000313" key="7">
    <source>
        <dbReference type="EMBL" id="OCQ22472.1"/>
    </source>
</evidence>
<dbReference type="AlphaFoldDB" id="A0A1C0TT20"/>
<gene>
    <name evidence="7" type="ORF">A7985_00440</name>
</gene>
<comment type="similarity">
    <text evidence="5">Belongs to the peptidase M14 family.</text>
</comment>
<comment type="caution">
    <text evidence="7">The sequence shown here is derived from an EMBL/GenBank/DDBJ whole genome shotgun (WGS) entry which is preliminary data.</text>
</comment>
<reference evidence="8" key="1">
    <citation type="submission" date="2016-07" db="EMBL/GenBank/DDBJ databases">
        <authorList>
            <person name="Florea S."/>
            <person name="Webb J.S."/>
            <person name="Jaromczyk J."/>
            <person name="Schardl C.L."/>
        </authorList>
    </citation>
    <scope>NUCLEOTIDE SEQUENCE [LARGE SCALE GENOMIC DNA]</scope>
    <source>
        <strain evidence="8">IPB1</strain>
    </source>
</reference>
<name>A0A1C0TT20_9GAMM</name>
<evidence type="ECO:0000256" key="5">
    <source>
        <dbReference type="PROSITE-ProRule" id="PRU01379"/>
    </source>
</evidence>
<dbReference type="GO" id="GO:0006508">
    <property type="term" value="P:proteolysis"/>
    <property type="evidence" value="ECO:0007669"/>
    <property type="project" value="InterPro"/>
</dbReference>
<sequence length="304" mass="34232">MSNQYSIGTLGTPWCADEKQAWYQQQQIQRSYQENVISRVEELHGVCEVEEYGVLAYEAGTYRLFALKNKHFNPQHPTILVTGGVHGYETSGVMGALKFAEHYLEQYSSQYNFIILPCISPWGFETINRWNPEAIDPNRSFYANSPANESRLAMEYIAAYEGDIIAHIDLHETTDTDNSEFRPALAARDGKVNHNWNIPDGFYLVGHTQKPEPEFQKRIIDEVKKVTHIADADENGQLIGVDLEQFGVINYDGTKLGLCMGMTDAPFVTTTEVYPDSQNTTSEECNDGQVASILGVIAFLSNRN</sequence>
<dbReference type="OrthoDB" id="5290048at2"/>
<dbReference type="PROSITE" id="PS52035">
    <property type="entry name" value="PEPTIDASE_M14"/>
    <property type="match status" value="1"/>
</dbReference>
<evidence type="ECO:0000256" key="2">
    <source>
        <dbReference type="ARBA" id="ARBA00022723"/>
    </source>
</evidence>
<feature type="domain" description="Peptidase M14" evidence="6">
    <location>
        <begin position="28"/>
        <end position="297"/>
    </location>
</feature>
<dbReference type="GO" id="GO:0008270">
    <property type="term" value="F:zinc ion binding"/>
    <property type="evidence" value="ECO:0007669"/>
    <property type="project" value="InterPro"/>
</dbReference>
<feature type="active site" description="Proton donor/acceptor" evidence="5">
    <location>
        <position position="272"/>
    </location>
</feature>
<dbReference type="GO" id="GO:0004181">
    <property type="term" value="F:metallocarboxypeptidase activity"/>
    <property type="evidence" value="ECO:0007669"/>
    <property type="project" value="InterPro"/>
</dbReference>
<comment type="cofactor">
    <cofactor evidence="1">
        <name>Zn(2+)</name>
        <dbReference type="ChEBI" id="CHEBI:29105"/>
    </cofactor>
</comment>
<keyword evidence="2" id="KW-0479">Metal-binding</keyword>
<accession>A0A1C0TT20</accession>
<dbReference type="Pfam" id="PF24827">
    <property type="entry name" value="AstE_AspA_cat"/>
    <property type="match status" value="1"/>
</dbReference>
<dbReference type="SUPFAM" id="SSF53187">
    <property type="entry name" value="Zn-dependent exopeptidases"/>
    <property type="match status" value="1"/>
</dbReference>